<dbReference type="RefSeq" id="WP_376865583.1">
    <property type="nucleotide sequence ID" value="NZ_JBHRYB010000005.1"/>
</dbReference>
<evidence type="ECO:0008006" key="4">
    <source>
        <dbReference type="Google" id="ProtNLM"/>
    </source>
</evidence>
<dbReference type="Proteomes" id="UP001595722">
    <property type="component" value="Unassembled WGS sequence"/>
</dbReference>
<evidence type="ECO:0000256" key="1">
    <source>
        <dbReference type="SAM" id="SignalP"/>
    </source>
</evidence>
<protein>
    <recommendedName>
        <fullName evidence="4">Autotransporter domain-containing protein</fullName>
    </recommendedName>
</protein>
<keyword evidence="3" id="KW-1185">Reference proteome</keyword>
<proteinExistence type="predicted"/>
<keyword evidence="1" id="KW-0732">Signal</keyword>
<sequence>MQKRLIPILLASYSAGSLASGYLSLNYGSYTPALDSAVRYSELEEISNARYQSIDGRYDFGALPVPALEFSYQQSDSYSDTSLSGHGDANIDSVDDFSALLLYLGSGEHQRPRITLASEDFTALYRVNQSDRITNAQGEVLQRNDYFTLNRSSKKIGLTWGQDQRLNLMHPDKDWMLTLSYIETELDYVLFSEPEIVSGFDKQGTIKNDTFAALGLDFNFHYYSALGQSNWFATVGPDISVTLGEISGLKGGYFSAVGYKAQAVPFSGMLTLQGSVLDVSQARIKTEVDETVDRLEHSGLSYEVFVKLRYDF</sequence>
<feature type="signal peptide" evidence="1">
    <location>
        <begin position="1"/>
        <end position="19"/>
    </location>
</feature>
<comment type="caution">
    <text evidence="2">The sequence shown here is derived from an EMBL/GenBank/DDBJ whole genome shotgun (WGS) entry which is preliminary data.</text>
</comment>
<accession>A0ABV7VRR2</accession>
<evidence type="ECO:0000313" key="3">
    <source>
        <dbReference type="Proteomes" id="UP001595722"/>
    </source>
</evidence>
<organism evidence="2 3">
    <name type="scientific">Bacterioplanoides pacificum</name>
    <dbReference type="NCBI Taxonomy" id="1171596"/>
    <lineage>
        <taxon>Bacteria</taxon>
        <taxon>Pseudomonadati</taxon>
        <taxon>Pseudomonadota</taxon>
        <taxon>Gammaproteobacteria</taxon>
        <taxon>Oceanospirillales</taxon>
        <taxon>Oceanospirillaceae</taxon>
        <taxon>Bacterioplanoides</taxon>
    </lineage>
</organism>
<dbReference type="EMBL" id="JBHRYB010000005">
    <property type="protein sequence ID" value="MFC3679802.1"/>
    <property type="molecule type" value="Genomic_DNA"/>
</dbReference>
<evidence type="ECO:0000313" key="2">
    <source>
        <dbReference type="EMBL" id="MFC3679802.1"/>
    </source>
</evidence>
<name>A0ABV7VRR2_9GAMM</name>
<gene>
    <name evidence="2" type="ORF">ACFOMG_06720</name>
</gene>
<feature type="chain" id="PRO_5045376971" description="Autotransporter domain-containing protein" evidence="1">
    <location>
        <begin position="20"/>
        <end position="312"/>
    </location>
</feature>
<reference evidence="3" key="1">
    <citation type="journal article" date="2019" name="Int. J. Syst. Evol. Microbiol.">
        <title>The Global Catalogue of Microorganisms (GCM) 10K type strain sequencing project: providing services to taxonomists for standard genome sequencing and annotation.</title>
        <authorList>
            <consortium name="The Broad Institute Genomics Platform"/>
            <consortium name="The Broad Institute Genome Sequencing Center for Infectious Disease"/>
            <person name="Wu L."/>
            <person name="Ma J."/>
        </authorList>
    </citation>
    <scope>NUCLEOTIDE SEQUENCE [LARGE SCALE GENOMIC DNA]</scope>
    <source>
        <strain evidence="3">KCTC 42424</strain>
    </source>
</reference>